<dbReference type="EMBL" id="AP019620">
    <property type="protein sequence ID" value="BBJ41743.1"/>
    <property type="molecule type" value="Genomic_DNA"/>
</dbReference>
<dbReference type="Proteomes" id="UP000463951">
    <property type="component" value="Chromosome"/>
</dbReference>
<protein>
    <recommendedName>
        <fullName evidence="4">Lipoprotein</fullName>
    </recommendedName>
</protein>
<accession>A0A499UJA3</accession>
<organism evidence="2 3">
    <name type="scientific">Streptomyces antimycoticus</name>
    <dbReference type="NCBI Taxonomy" id="68175"/>
    <lineage>
        <taxon>Bacteria</taxon>
        <taxon>Bacillati</taxon>
        <taxon>Actinomycetota</taxon>
        <taxon>Actinomycetes</taxon>
        <taxon>Kitasatosporales</taxon>
        <taxon>Streptomycetaceae</taxon>
        <taxon>Streptomyces</taxon>
        <taxon>Streptomyces violaceusniger group</taxon>
    </lineage>
</organism>
<evidence type="ECO:0000313" key="2">
    <source>
        <dbReference type="EMBL" id="BBJ41743.1"/>
    </source>
</evidence>
<feature type="region of interest" description="Disordered" evidence="1">
    <location>
        <begin position="70"/>
        <end position="92"/>
    </location>
</feature>
<name>A0A499UJA3_9ACTN</name>
<gene>
    <name evidence="2" type="ORF">SSPO_044610</name>
</gene>
<proteinExistence type="predicted"/>
<dbReference type="InterPro" id="IPR029046">
    <property type="entry name" value="LolA/LolB/LppX"/>
</dbReference>
<dbReference type="SUPFAM" id="SSF89392">
    <property type="entry name" value="Prokaryotic lipoproteins and lipoprotein localization factors"/>
    <property type="match status" value="1"/>
</dbReference>
<evidence type="ECO:0000256" key="1">
    <source>
        <dbReference type="SAM" id="MobiDB-lite"/>
    </source>
</evidence>
<dbReference type="AlphaFoldDB" id="A0A499UJA3"/>
<evidence type="ECO:0008006" key="4">
    <source>
        <dbReference type="Google" id="ProtNLM"/>
    </source>
</evidence>
<feature type="region of interest" description="Disordered" evidence="1">
    <location>
        <begin position="1"/>
        <end position="21"/>
    </location>
</feature>
<dbReference type="Gene3D" id="2.50.20.20">
    <property type="match status" value="1"/>
</dbReference>
<sequence>MDAAYDPRGGGPTTGHAQAPRMPCIMRTSGWGPPFYFHFPGGIVRRITMPSVAVLLLALGTGCSSASSEKARVAEEPGGKAGAKASATKGTDGRPVDIVRAAVAKARATSARIDETVVTRGGGKEFTLSIAGPFDLAADRGKLSVDFPGGAVDHMDEIFNGGKVYLTRTVPKGHWAVIDRAEARAHSLLRAPLNDPELVLRQVAAIRGVSDRGTTTIDGRPAHLYRGTLDYRTLTLGLVDEHRERLDAVRKAMGGGLPSSARVWVDEEGRPARAELSAALNTQTVTVTMDLTDFGKPVEVTVPDPSRTIPTDAVSGVLPG</sequence>
<evidence type="ECO:0000313" key="3">
    <source>
        <dbReference type="Proteomes" id="UP000463951"/>
    </source>
</evidence>
<reference evidence="2 3" key="1">
    <citation type="journal article" date="2020" name="Int. J. Syst. Evol. Microbiol.">
        <title>Reclassification of Streptomyces castelarensis and Streptomyces sporoclivatus as later heterotypic synonyms of Streptomyces antimycoticus.</title>
        <authorList>
            <person name="Komaki H."/>
            <person name="Tamura T."/>
        </authorList>
    </citation>
    <scope>NUCLEOTIDE SEQUENCE [LARGE SCALE GENOMIC DNA]</scope>
    <source>
        <strain evidence="2 3">NBRC 100767</strain>
    </source>
</reference>